<dbReference type="GO" id="GO:0006950">
    <property type="term" value="P:response to stress"/>
    <property type="evidence" value="ECO:0007669"/>
    <property type="project" value="TreeGrafter"/>
</dbReference>
<dbReference type="SUPFAM" id="SSF46785">
    <property type="entry name" value="Winged helix' DNA-binding domain"/>
    <property type="match status" value="1"/>
</dbReference>
<evidence type="ECO:0000313" key="5">
    <source>
        <dbReference type="EMBL" id="QIS11815.1"/>
    </source>
</evidence>
<dbReference type="AlphaFoldDB" id="A0A6G9YEV3"/>
<evidence type="ECO:0000313" key="6">
    <source>
        <dbReference type="Proteomes" id="UP000503540"/>
    </source>
</evidence>
<dbReference type="GO" id="GO:0003677">
    <property type="term" value="F:DNA binding"/>
    <property type="evidence" value="ECO:0007669"/>
    <property type="project" value="UniProtKB-KW"/>
</dbReference>
<sequence>MAEPRGPLMSPGFWLHHAALEWRATVERNLRPLGLTLTQFNLLASTGWLSRHGELPTQQQVVDMAGADRMMGSRVIRALAESGFVERHIDPDDARALRLAVTPKGREVAGRAIRIVNDTDEQIFGPDADSLRAQLQTIAAQRLPHLTD</sequence>
<accession>A0A6G9YEV3</accession>
<dbReference type="InterPro" id="IPR036390">
    <property type="entry name" value="WH_DNA-bd_sf"/>
</dbReference>
<dbReference type="SMART" id="SM00347">
    <property type="entry name" value="HTH_MARR"/>
    <property type="match status" value="1"/>
</dbReference>
<evidence type="ECO:0000256" key="2">
    <source>
        <dbReference type="ARBA" id="ARBA00023125"/>
    </source>
</evidence>
<name>A0A6G9YEV3_9NOCA</name>
<feature type="domain" description="HTH marR-type" evidence="4">
    <location>
        <begin position="1"/>
        <end position="148"/>
    </location>
</feature>
<keyword evidence="2" id="KW-0238">DNA-binding</keyword>
<dbReference type="EMBL" id="CP046172">
    <property type="protein sequence ID" value="QIS11815.1"/>
    <property type="molecule type" value="Genomic_DNA"/>
</dbReference>
<dbReference type="PROSITE" id="PS50995">
    <property type="entry name" value="HTH_MARR_2"/>
    <property type="match status" value="1"/>
</dbReference>
<evidence type="ECO:0000256" key="1">
    <source>
        <dbReference type="ARBA" id="ARBA00023015"/>
    </source>
</evidence>
<organism evidence="5 6">
    <name type="scientific">Nocardia arthritidis</name>
    <dbReference type="NCBI Taxonomy" id="228602"/>
    <lineage>
        <taxon>Bacteria</taxon>
        <taxon>Bacillati</taxon>
        <taxon>Actinomycetota</taxon>
        <taxon>Actinomycetes</taxon>
        <taxon>Mycobacteriales</taxon>
        <taxon>Nocardiaceae</taxon>
        <taxon>Nocardia</taxon>
    </lineage>
</organism>
<evidence type="ECO:0000256" key="3">
    <source>
        <dbReference type="ARBA" id="ARBA00023163"/>
    </source>
</evidence>
<gene>
    <name evidence="5" type="ORF">F5544_19735</name>
</gene>
<dbReference type="RefSeq" id="WP_167474574.1">
    <property type="nucleotide sequence ID" value="NZ_CP046172.1"/>
</dbReference>
<dbReference type="GO" id="GO:0003700">
    <property type="term" value="F:DNA-binding transcription factor activity"/>
    <property type="evidence" value="ECO:0007669"/>
    <property type="project" value="InterPro"/>
</dbReference>
<dbReference type="InterPro" id="IPR039422">
    <property type="entry name" value="MarR/SlyA-like"/>
</dbReference>
<protein>
    <submittedName>
        <fullName evidence="5">MarR family transcriptional regulator</fullName>
    </submittedName>
</protein>
<keyword evidence="6" id="KW-1185">Reference proteome</keyword>
<keyword evidence="1" id="KW-0805">Transcription regulation</keyword>
<reference evidence="5 6" key="1">
    <citation type="journal article" date="2019" name="ACS Chem. Biol.">
        <title>Identification and Mobilization of a Cryptic Antibiotic Biosynthesis Gene Locus from a Human-Pathogenic Nocardia Isolate.</title>
        <authorList>
            <person name="Herisse M."/>
            <person name="Ishida K."/>
            <person name="Porter J.L."/>
            <person name="Howden B."/>
            <person name="Hertweck C."/>
            <person name="Stinear T.P."/>
            <person name="Pidot S.J."/>
        </authorList>
    </citation>
    <scope>NUCLEOTIDE SEQUENCE [LARGE SCALE GENOMIC DNA]</scope>
    <source>
        <strain evidence="5 6">AUSMDU00012717</strain>
    </source>
</reference>
<dbReference type="PANTHER" id="PTHR33164:SF64">
    <property type="entry name" value="TRANSCRIPTIONAL REGULATOR SLYA"/>
    <property type="match status" value="1"/>
</dbReference>
<dbReference type="InterPro" id="IPR036388">
    <property type="entry name" value="WH-like_DNA-bd_sf"/>
</dbReference>
<proteinExistence type="predicted"/>
<keyword evidence="3" id="KW-0804">Transcription</keyword>
<dbReference type="KEGG" id="nah:F5544_19735"/>
<dbReference type="Proteomes" id="UP000503540">
    <property type="component" value="Chromosome"/>
</dbReference>
<dbReference type="InterPro" id="IPR000835">
    <property type="entry name" value="HTH_MarR-typ"/>
</dbReference>
<dbReference type="Gene3D" id="1.10.10.10">
    <property type="entry name" value="Winged helix-like DNA-binding domain superfamily/Winged helix DNA-binding domain"/>
    <property type="match status" value="1"/>
</dbReference>
<dbReference type="Pfam" id="PF01047">
    <property type="entry name" value="MarR"/>
    <property type="match status" value="1"/>
</dbReference>
<dbReference type="PANTHER" id="PTHR33164">
    <property type="entry name" value="TRANSCRIPTIONAL REGULATOR, MARR FAMILY"/>
    <property type="match status" value="1"/>
</dbReference>
<evidence type="ECO:0000259" key="4">
    <source>
        <dbReference type="PROSITE" id="PS50995"/>
    </source>
</evidence>